<protein>
    <recommendedName>
        <fullName evidence="4">Lipoprotein</fullName>
    </recommendedName>
</protein>
<gene>
    <name evidence="2" type="ORF">RT717_16105</name>
</gene>
<evidence type="ECO:0008006" key="4">
    <source>
        <dbReference type="Google" id="ProtNLM"/>
    </source>
</evidence>
<name>A0ABZ0IHU5_9BACT</name>
<reference evidence="2 3" key="1">
    <citation type="journal article" date="2023" name="Microbiol. Resour. Announc.">
        <title>Complete Genome Sequence of Imperialibacter roseus strain P4T.</title>
        <authorList>
            <person name="Tizabi D.R."/>
            <person name="Bachvaroff T."/>
            <person name="Hill R.T."/>
        </authorList>
    </citation>
    <scope>NUCLEOTIDE SEQUENCE [LARGE SCALE GENOMIC DNA]</scope>
    <source>
        <strain evidence="2 3">P4T</strain>
    </source>
</reference>
<dbReference type="RefSeq" id="WP_317487408.1">
    <property type="nucleotide sequence ID" value="NZ_CP136051.1"/>
</dbReference>
<evidence type="ECO:0000256" key="1">
    <source>
        <dbReference type="SAM" id="SignalP"/>
    </source>
</evidence>
<feature type="chain" id="PRO_5046605947" description="Lipoprotein" evidence="1">
    <location>
        <begin position="22"/>
        <end position="263"/>
    </location>
</feature>
<evidence type="ECO:0000313" key="2">
    <source>
        <dbReference type="EMBL" id="WOK04605.1"/>
    </source>
</evidence>
<accession>A0ABZ0IHU5</accession>
<feature type="signal peptide" evidence="1">
    <location>
        <begin position="1"/>
        <end position="21"/>
    </location>
</feature>
<keyword evidence="3" id="KW-1185">Reference proteome</keyword>
<sequence>MKNRLLKSIILGVVVMGLAWACQPPDELPIIPKISYNRVEFFDQAAGSDSLVLYINFEDGDGDIGLRSTEDSYPYHPFNYIIDADRRLVYFGETDYKLPFYSVPLVVSGGQFRPLEKEKLFSETDTRRPFNCEQYEVIKFNLDNTGTNTEIDTFFIQKNPNNNNIYVDFYRKVNGNYEFLDWASVFSTTGCGTNFNARFPIFDTDNLGKSLSGTLRYSMLSAGFGIVLKKDTFKLKVYIKDRALHDSNVIESPDLTLDNITLN</sequence>
<proteinExistence type="predicted"/>
<evidence type="ECO:0000313" key="3">
    <source>
        <dbReference type="Proteomes" id="UP001302349"/>
    </source>
</evidence>
<organism evidence="2 3">
    <name type="scientific">Imperialibacter roseus</name>
    <dbReference type="NCBI Taxonomy" id="1324217"/>
    <lineage>
        <taxon>Bacteria</taxon>
        <taxon>Pseudomonadati</taxon>
        <taxon>Bacteroidota</taxon>
        <taxon>Cytophagia</taxon>
        <taxon>Cytophagales</taxon>
        <taxon>Flammeovirgaceae</taxon>
        <taxon>Imperialibacter</taxon>
    </lineage>
</organism>
<dbReference type="EMBL" id="CP136051">
    <property type="protein sequence ID" value="WOK04605.1"/>
    <property type="molecule type" value="Genomic_DNA"/>
</dbReference>
<dbReference type="Proteomes" id="UP001302349">
    <property type="component" value="Chromosome"/>
</dbReference>
<keyword evidence="1" id="KW-0732">Signal</keyword>